<feature type="region of interest" description="Disordered" evidence="13">
    <location>
        <begin position="1"/>
        <end position="48"/>
    </location>
</feature>
<dbReference type="CDD" id="cd16789">
    <property type="entry name" value="mRING-HC-C3HC5_MGRN1-like"/>
    <property type="match status" value="1"/>
</dbReference>
<feature type="domain" description="RING-type" evidence="14">
    <location>
        <begin position="368"/>
        <end position="407"/>
    </location>
</feature>
<dbReference type="Gene3D" id="3.30.40.10">
    <property type="entry name" value="Zinc/RING finger domain, C3HC4 (zinc finger)"/>
    <property type="match status" value="1"/>
</dbReference>
<evidence type="ECO:0000256" key="8">
    <source>
        <dbReference type="ARBA" id="ARBA00022786"/>
    </source>
</evidence>
<sequence>MGNAQSGNTVVVNEGPPAAGGNNANNANNANNQPAGPPAAAPAGATEAETDAITNANTIANSGAGDAAPAGGAVVRPQETYTTTISCQFTVKKETFVFKPVDDGAQGGSGGKVLDEEAGQVRGKPSSGAASGAARVNAAATAQGFSTAGFGGMSVEEYNRRAGKEVATGSDSSLTEGESEQEEQADDADGGEAGAPASAPAGSGSDAAEPDRRPYSLSFQFDASVDTVVSVYYMARPTTERTPGTFDDLFETIGSVTVPKLEFSAGMDVQYAVPAGHEFVPAAYDEAELVKTSAMVAYPVVVVAETAPMAVHQGVQHQVMTTYCTLTATGGRYAIRVLKQIVQIADCYYLLHDIFGVVNDDDDESNECVVCITDPRDTAVLPCRHLCLCAPCAKQLRQRSNRCPICRVPFQSLLQFKLSKLPSEDSDSDPDSDIGHRHSGEPFDSDGDGEGGVVLNDLTANPQTVPV</sequence>
<gene>
    <name evidence="15" type="ORF">AMSG_02388</name>
</gene>
<feature type="compositionally biased region" description="Polar residues" evidence="13">
    <location>
        <begin position="458"/>
        <end position="467"/>
    </location>
</feature>
<evidence type="ECO:0000256" key="11">
    <source>
        <dbReference type="ARBA" id="ARBA00025721"/>
    </source>
</evidence>
<comment type="pathway">
    <text evidence="2">Protein modification; protein ubiquitination.</text>
</comment>
<dbReference type="InterPro" id="IPR045195">
    <property type="entry name" value="LOG2-like_mRING_C3HC5"/>
</dbReference>
<evidence type="ECO:0000256" key="9">
    <source>
        <dbReference type="ARBA" id="ARBA00022833"/>
    </source>
</evidence>
<dbReference type="Pfam" id="PF26192">
    <property type="entry name" value="RNF157-like_N"/>
    <property type="match status" value="1"/>
</dbReference>
<feature type="region of interest" description="Disordered" evidence="13">
    <location>
        <begin position="161"/>
        <end position="213"/>
    </location>
</feature>
<dbReference type="OrthoDB" id="1711136at2759"/>
<dbReference type="AlphaFoldDB" id="A0A0L0DW62"/>
<keyword evidence="5" id="KW-0519">Myristate</keyword>
<keyword evidence="4" id="KW-0808">Transferase</keyword>
<dbReference type="Pfam" id="PF13920">
    <property type="entry name" value="zf-C3HC4_3"/>
    <property type="match status" value="1"/>
</dbReference>
<dbReference type="PANTHER" id="PTHR22996:SF0">
    <property type="entry name" value="RE60872P-RELATED"/>
    <property type="match status" value="1"/>
</dbReference>
<evidence type="ECO:0000313" key="16">
    <source>
        <dbReference type="Proteomes" id="UP000054408"/>
    </source>
</evidence>
<evidence type="ECO:0000256" key="10">
    <source>
        <dbReference type="ARBA" id="ARBA00023288"/>
    </source>
</evidence>
<keyword evidence="10" id="KW-0449">Lipoprotein</keyword>
<keyword evidence="9" id="KW-0862">Zinc</keyword>
<keyword evidence="6" id="KW-0479">Metal-binding</keyword>
<dbReference type="RefSeq" id="XP_013760930.1">
    <property type="nucleotide sequence ID" value="XM_013905476.1"/>
</dbReference>
<dbReference type="InterPro" id="IPR058981">
    <property type="entry name" value="MGRN1/RNF157-like_N"/>
</dbReference>
<dbReference type="PANTHER" id="PTHR22996">
    <property type="entry name" value="MAHOGUNIN"/>
    <property type="match status" value="1"/>
</dbReference>
<keyword evidence="8" id="KW-0833">Ubl conjugation pathway</keyword>
<evidence type="ECO:0000256" key="12">
    <source>
        <dbReference type="PROSITE-ProRule" id="PRU00175"/>
    </source>
</evidence>
<dbReference type="GO" id="GO:0061630">
    <property type="term" value="F:ubiquitin protein ligase activity"/>
    <property type="evidence" value="ECO:0007669"/>
    <property type="project" value="UniProtKB-EC"/>
</dbReference>
<feature type="compositionally biased region" description="Low complexity" evidence="13">
    <location>
        <begin position="194"/>
        <end position="207"/>
    </location>
</feature>
<evidence type="ECO:0000256" key="6">
    <source>
        <dbReference type="ARBA" id="ARBA00022723"/>
    </source>
</evidence>
<evidence type="ECO:0000313" key="15">
    <source>
        <dbReference type="EMBL" id="KNC56417.1"/>
    </source>
</evidence>
<dbReference type="GO" id="GO:0016567">
    <property type="term" value="P:protein ubiquitination"/>
    <property type="evidence" value="ECO:0007669"/>
    <property type="project" value="TreeGrafter"/>
</dbReference>
<feature type="compositionally biased region" description="Polar residues" evidence="13">
    <location>
        <begin position="1"/>
        <end position="11"/>
    </location>
</feature>
<dbReference type="STRING" id="461836.A0A0L0DW62"/>
<evidence type="ECO:0000256" key="7">
    <source>
        <dbReference type="ARBA" id="ARBA00022771"/>
    </source>
</evidence>
<name>A0A0L0DW62_THETB</name>
<organism evidence="15 16">
    <name type="scientific">Thecamonas trahens ATCC 50062</name>
    <dbReference type="NCBI Taxonomy" id="461836"/>
    <lineage>
        <taxon>Eukaryota</taxon>
        <taxon>Apusozoa</taxon>
        <taxon>Apusomonadida</taxon>
        <taxon>Apusomonadidae</taxon>
        <taxon>Thecamonas</taxon>
    </lineage>
</organism>
<comment type="similarity">
    <text evidence="11">Belongs to the RING-type zinc finger family. LOG2 subfamily.</text>
</comment>
<proteinExistence type="inferred from homology"/>
<protein>
    <recommendedName>
        <fullName evidence="3">RING-type E3 ubiquitin transferase</fullName>
        <ecNumber evidence="3">2.3.2.27</ecNumber>
    </recommendedName>
</protein>
<dbReference type="InterPro" id="IPR013083">
    <property type="entry name" value="Znf_RING/FYVE/PHD"/>
</dbReference>
<evidence type="ECO:0000259" key="14">
    <source>
        <dbReference type="PROSITE" id="PS50089"/>
    </source>
</evidence>
<evidence type="ECO:0000256" key="4">
    <source>
        <dbReference type="ARBA" id="ARBA00022679"/>
    </source>
</evidence>
<feature type="region of interest" description="Disordered" evidence="13">
    <location>
        <begin position="105"/>
        <end position="130"/>
    </location>
</feature>
<dbReference type="SUPFAM" id="SSF57850">
    <property type="entry name" value="RING/U-box"/>
    <property type="match status" value="1"/>
</dbReference>
<evidence type="ECO:0000256" key="13">
    <source>
        <dbReference type="SAM" id="MobiDB-lite"/>
    </source>
</evidence>
<keyword evidence="16" id="KW-1185">Reference proteome</keyword>
<feature type="compositionally biased region" description="Acidic residues" evidence="13">
    <location>
        <begin position="177"/>
        <end position="190"/>
    </location>
</feature>
<dbReference type="InterPro" id="IPR001841">
    <property type="entry name" value="Znf_RING"/>
</dbReference>
<evidence type="ECO:0000256" key="5">
    <source>
        <dbReference type="ARBA" id="ARBA00022707"/>
    </source>
</evidence>
<dbReference type="GO" id="GO:0008270">
    <property type="term" value="F:zinc ion binding"/>
    <property type="evidence" value="ECO:0007669"/>
    <property type="project" value="UniProtKB-KW"/>
</dbReference>
<keyword evidence="7 12" id="KW-0863">Zinc-finger</keyword>
<dbReference type="GeneID" id="25562069"/>
<evidence type="ECO:0000256" key="2">
    <source>
        <dbReference type="ARBA" id="ARBA00004906"/>
    </source>
</evidence>
<dbReference type="InterPro" id="IPR045194">
    <property type="entry name" value="MGRN1/RNF157-like"/>
</dbReference>
<feature type="region of interest" description="Disordered" evidence="13">
    <location>
        <begin position="421"/>
        <end position="467"/>
    </location>
</feature>
<reference evidence="15 16" key="1">
    <citation type="submission" date="2010-05" db="EMBL/GenBank/DDBJ databases">
        <title>The Genome Sequence of Thecamonas trahens ATCC 50062.</title>
        <authorList>
            <consortium name="The Broad Institute Genome Sequencing Platform"/>
            <person name="Russ C."/>
            <person name="Cuomo C."/>
            <person name="Shea T."/>
            <person name="Young S.K."/>
            <person name="Zeng Q."/>
            <person name="Koehrsen M."/>
            <person name="Haas B."/>
            <person name="Borodovsky M."/>
            <person name="Guigo R."/>
            <person name="Alvarado L."/>
            <person name="Berlin A."/>
            <person name="Bochicchio J."/>
            <person name="Borenstein D."/>
            <person name="Chapman S."/>
            <person name="Chen Z."/>
            <person name="Freedman E."/>
            <person name="Gellesch M."/>
            <person name="Goldberg J."/>
            <person name="Griggs A."/>
            <person name="Gujja S."/>
            <person name="Heilman E."/>
            <person name="Heiman D."/>
            <person name="Hepburn T."/>
            <person name="Howarth C."/>
            <person name="Jen D."/>
            <person name="Larson L."/>
            <person name="Mehta T."/>
            <person name="Park D."/>
            <person name="Pearson M."/>
            <person name="Roberts A."/>
            <person name="Saif S."/>
            <person name="Shenoy N."/>
            <person name="Sisk P."/>
            <person name="Stolte C."/>
            <person name="Sykes S."/>
            <person name="Thomson T."/>
            <person name="Walk T."/>
            <person name="White J."/>
            <person name="Yandava C."/>
            <person name="Burger G."/>
            <person name="Gray M.W."/>
            <person name="Holland P.W.H."/>
            <person name="King N."/>
            <person name="Lang F.B.F."/>
            <person name="Roger A.J."/>
            <person name="Ruiz-Trillo I."/>
            <person name="Lander E."/>
            <person name="Nusbaum C."/>
        </authorList>
    </citation>
    <scope>NUCLEOTIDE SEQUENCE [LARGE SCALE GENOMIC DNA]</scope>
    <source>
        <strain evidence="15 16">ATCC 50062</strain>
    </source>
</reference>
<accession>A0A0L0DW62</accession>
<dbReference type="EC" id="2.3.2.27" evidence="3"/>
<evidence type="ECO:0000256" key="3">
    <source>
        <dbReference type="ARBA" id="ARBA00012483"/>
    </source>
</evidence>
<dbReference type="Proteomes" id="UP000054408">
    <property type="component" value="Unassembled WGS sequence"/>
</dbReference>
<dbReference type="eggNOG" id="KOG4265">
    <property type="taxonomic scope" value="Eukaryota"/>
</dbReference>
<comment type="catalytic activity">
    <reaction evidence="1">
        <text>S-ubiquitinyl-[E2 ubiquitin-conjugating enzyme]-L-cysteine + [acceptor protein]-L-lysine = [E2 ubiquitin-conjugating enzyme]-L-cysteine + N(6)-ubiquitinyl-[acceptor protein]-L-lysine.</text>
        <dbReference type="EC" id="2.3.2.27"/>
    </reaction>
</comment>
<dbReference type="EMBL" id="GL349441">
    <property type="protein sequence ID" value="KNC56417.1"/>
    <property type="molecule type" value="Genomic_DNA"/>
</dbReference>
<evidence type="ECO:0000256" key="1">
    <source>
        <dbReference type="ARBA" id="ARBA00000900"/>
    </source>
</evidence>
<feature type="compositionally biased region" description="Low complexity" evidence="13">
    <location>
        <begin position="15"/>
        <end position="34"/>
    </location>
</feature>
<dbReference type="PROSITE" id="PS50089">
    <property type="entry name" value="ZF_RING_2"/>
    <property type="match status" value="1"/>
</dbReference>